<protein>
    <submittedName>
        <fullName evidence="1">Uncharacterized protein</fullName>
    </submittedName>
</protein>
<feature type="non-terminal residue" evidence="1">
    <location>
        <position position="1"/>
    </location>
</feature>
<comment type="caution">
    <text evidence="1">The sequence shown here is derived from an EMBL/GenBank/DDBJ whole genome shotgun (WGS) entry which is preliminary data.</text>
</comment>
<dbReference type="Proteomes" id="UP001476798">
    <property type="component" value="Unassembled WGS sequence"/>
</dbReference>
<reference evidence="1 2" key="1">
    <citation type="submission" date="2021-06" db="EMBL/GenBank/DDBJ databases">
        <authorList>
            <person name="Palmer J.M."/>
        </authorList>
    </citation>
    <scope>NUCLEOTIDE SEQUENCE [LARGE SCALE GENOMIC DNA]</scope>
    <source>
        <strain evidence="1 2">GA_2019</strain>
        <tissue evidence="1">Muscle</tissue>
    </source>
</reference>
<evidence type="ECO:0000313" key="1">
    <source>
        <dbReference type="EMBL" id="MEQ2187705.1"/>
    </source>
</evidence>
<sequence length="71" mass="8349">SRIGSDERQFVWGQQVVGLIAHNAGWKKSVSLRVECLLHWWSSSPDKEQQGKFLQRNYILDYICWMKLSLP</sequence>
<dbReference type="EMBL" id="JAHRIO010090325">
    <property type="protein sequence ID" value="MEQ2187705.1"/>
    <property type="molecule type" value="Genomic_DNA"/>
</dbReference>
<gene>
    <name evidence="1" type="ORF">GOODEAATRI_007302</name>
</gene>
<proteinExistence type="predicted"/>
<accession>A0ABV0PW44</accession>
<keyword evidence="2" id="KW-1185">Reference proteome</keyword>
<organism evidence="1 2">
    <name type="scientific">Goodea atripinnis</name>
    <dbReference type="NCBI Taxonomy" id="208336"/>
    <lineage>
        <taxon>Eukaryota</taxon>
        <taxon>Metazoa</taxon>
        <taxon>Chordata</taxon>
        <taxon>Craniata</taxon>
        <taxon>Vertebrata</taxon>
        <taxon>Euteleostomi</taxon>
        <taxon>Actinopterygii</taxon>
        <taxon>Neopterygii</taxon>
        <taxon>Teleostei</taxon>
        <taxon>Neoteleostei</taxon>
        <taxon>Acanthomorphata</taxon>
        <taxon>Ovalentaria</taxon>
        <taxon>Atherinomorphae</taxon>
        <taxon>Cyprinodontiformes</taxon>
        <taxon>Goodeidae</taxon>
        <taxon>Goodea</taxon>
    </lineage>
</organism>
<evidence type="ECO:0000313" key="2">
    <source>
        <dbReference type="Proteomes" id="UP001476798"/>
    </source>
</evidence>
<name>A0ABV0PW44_9TELE</name>